<dbReference type="Proteomes" id="UP001263852">
    <property type="component" value="Unassembled WGS sequence"/>
</dbReference>
<evidence type="ECO:0000313" key="2">
    <source>
        <dbReference type="EMBL" id="MDT7040015.1"/>
    </source>
</evidence>
<protein>
    <submittedName>
        <fullName evidence="2">GH25 family lysozyme</fullName>
    </submittedName>
</protein>
<accession>A0AAW8WFS6</accession>
<dbReference type="PANTHER" id="PTHR34135:SF1">
    <property type="entry name" value="GLYCOSYL HYDROLASE FAMILY 25"/>
    <property type="match status" value="1"/>
</dbReference>
<dbReference type="GO" id="GO:0003796">
    <property type="term" value="F:lysozyme activity"/>
    <property type="evidence" value="ECO:0007669"/>
    <property type="project" value="InterPro"/>
</dbReference>
<comment type="caution">
    <text evidence="2">The sequence shown here is derived from an EMBL/GenBank/DDBJ whole genome shotgun (WGS) entry which is preliminary data.</text>
</comment>
<sequence length="374" mass="41478">MNVKKLIKGGLLTAAALFFLSGLKVTANAATQPVLDLSEWQGQITTSQAKLLKGEVKGVILRVQYGSNYKDKYFVHNVKVLKAAGVPYGVYAFSQYVNASDAKQEAKDFYNRSKTYAPKFYVNDAEELTTTSGTYSAATKAFATELQSLTSKKVYLYSYQSFYTTNISSKSGYDGMWLAAYQTSAPSTSFSYQLWQYTDSRYSTSLKASTDASKFTGSNNWFGTTINKSNYPYGGHILKEVVRVKAGTKFYGTSKTIDSSLTKVNLRVHSIKTVYTGKSNQVLTLYNGSTAIGQVRAQDIKASYFSNPKITKAKVVKNNGIWTYKNGKRQTHIKKGTVLKVDGYEINSGGYRRFKHSGHKTNFTANKANIKVVK</sequence>
<reference evidence="2" key="1">
    <citation type="submission" date="2023-08" db="EMBL/GenBank/DDBJ databases">
        <authorList>
            <person name="Page C.A."/>
            <person name="Perez-Diaz I.M."/>
        </authorList>
    </citation>
    <scope>NUCLEOTIDE SEQUENCE</scope>
    <source>
        <strain evidence="2">1.8.9</strain>
    </source>
</reference>
<dbReference type="Pfam" id="PF01183">
    <property type="entry name" value="Glyco_hydro_25"/>
    <property type="match status" value="1"/>
</dbReference>
<evidence type="ECO:0000313" key="3">
    <source>
        <dbReference type="Proteomes" id="UP001263852"/>
    </source>
</evidence>
<evidence type="ECO:0000256" key="1">
    <source>
        <dbReference type="SAM" id="SignalP"/>
    </source>
</evidence>
<gene>
    <name evidence="2" type="ORF">RI555_13710</name>
</gene>
<dbReference type="GO" id="GO:0009253">
    <property type="term" value="P:peptidoglycan catabolic process"/>
    <property type="evidence" value="ECO:0007669"/>
    <property type="project" value="InterPro"/>
</dbReference>
<proteinExistence type="predicted"/>
<dbReference type="PANTHER" id="PTHR34135">
    <property type="entry name" value="LYSOZYME"/>
    <property type="match status" value="1"/>
</dbReference>
<dbReference type="GO" id="GO:0016998">
    <property type="term" value="P:cell wall macromolecule catabolic process"/>
    <property type="evidence" value="ECO:0007669"/>
    <property type="project" value="InterPro"/>
</dbReference>
<feature type="chain" id="PRO_5044026959" evidence="1">
    <location>
        <begin position="30"/>
        <end position="374"/>
    </location>
</feature>
<keyword evidence="1" id="KW-0732">Signal</keyword>
<name>A0AAW8WFS6_LACPE</name>
<organism evidence="2 3">
    <name type="scientific">Lactiplantibacillus pentosus</name>
    <name type="common">Lactobacillus pentosus</name>
    <dbReference type="NCBI Taxonomy" id="1589"/>
    <lineage>
        <taxon>Bacteria</taxon>
        <taxon>Bacillati</taxon>
        <taxon>Bacillota</taxon>
        <taxon>Bacilli</taxon>
        <taxon>Lactobacillales</taxon>
        <taxon>Lactobacillaceae</taxon>
        <taxon>Lactiplantibacillus</taxon>
    </lineage>
</organism>
<feature type="signal peptide" evidence="1">
    <location>
        <begin position="1"/>
        <end position="29"/>
    </location>
</feature>
<dbReference type="GO" id="GO:0016052">
    <property type="term" value="P:carbohydrate catabolic process"/>
    <property type="evidence" value="ECO:0007669"/>
    <property type="project" value="TreeGrafter"/>
</dbReference>
<dbReference type="PROSITE" id="PS51904">
    <property type="entry name" value="GLYCOSYL_HYDROL_F25_2"/>
    <property type="match status" value="1"/>
</dbReference>
<dbReference type="AlphaFoldDB" id="A0AAW8WFS6"/>
<dbReference type="RefSeq" id="WP_216748333.1">
    <property type="nucleotide sequence ID" value="NZ_JAGWDS010000039.1"/>
</dbReference>
<dbReference type="EMBL" id="JAVLAO010000001">
    <property type="protein sequence ID" value="MDT7040015.1"/>
    <property type="molecule type" value="Genomic_DNA"/>
</dbReference>
<dbReference type="InterPro" id="IPR002053">
    <property type="entry name" value="Glyco_hydro_25"/>
</dbReference>